<gene>
    <name evidence="1" type="ORF">B1991_02315</name>
</gene>
<dbReference type="OrthoDB" id="5956068at2"/>
<evidence type="ECO:0000313" key="1">
    <source>
        <dbReference type="EMBL" id="THD09453.1"/>
    </source>
</evidence>
<dbReference type="EMBL" id="MWIO01000008">
    <property type="protein sequence ID" value="THD09453.1"/>
    <property type="molecule type" value="Genomic_DNA"/>
</dbReference>
<comment type="caution">
    <text evidence="1">The sequence shown here is derived from an EMBL/GenBank/DDBJ whole genome shotgun (WGS) entry which is preliminary data.</text>
</comment>
<dbReference type="Proteomes" id="UP000306317">
    <property type="component" value="Unassembled WGS sequence"/>
</dbReference>
<name>A0A4S3KKU2_9GAMM</name>
<organism evidence="1 2">
    <name type="scientific">Rhodanobacter lindaniclasticus</name>
    <dbReference type="NCBI Taxonomy" id="75310"/>
    <lineage>
        <taxon>Bacteria</taxon>
        <taxon>Pseudomonadati</taxon>
        <taxon>Pseudomonadota</taxon>
        <taxon>Gammaproteobacteria</taxon>
        <taxon>Lysobacterales</taxon>
        <taxon>Rhodanobacteraceae</taxon>
        <taxon>Rhodanobacter</taxon>
    </lineage>
</organism>
<evidence type="ECO:0000313" key="2">
    <source>
        <dbReference type="Proteomes" id="UP000306317"/>
    </source>
</evidence>
<dbReference type="AlphaFoldDB" id="A0A4S3KKU2"/>
<proteinExistence type="predicted"/>
<accession>A0A4S3KKU2</accession>
<keyword evidence="2" id="KW-1185">Reference proteome</keyword>
<protein>
    <submittedName>
        <fullName evidence="1">Uncharacterized protein</fullName>
    </submittedName>
</protein>
<reference evidence="1 2" key="1">
    <citation type="submission" date="2017-02" db="EMBL/GenBank/DDBJ databases">
        <title>Whole genome sequencing of Rhodanobacter lindaniclasticus DSM 17932.</title>
        <authorList>
            <person name="Kumar S."/>
            <person name="Patil P."/>
            <person name="Patil P.B."/>
        </authorList>
    </citation>
    <scope>NUCLEOTIDE SEQUENCE [LARGE SCALE GENOMIC DNA]</scope>
    <source>
        <strain evidence="1 2">DSM 17932</strain>
    </source>
</reference>
<sequence>MRTATTKFQNVAGELARLAELREALVSSAFEALETRHPELANEVREYIGSRQRAAHWMCAPQRASGGRIPYDLLAEGDEDGLWDLLDGIA</sequence>
<dbReference type="RefSeq" id="WP_136257101.1">
    <property type="nucleotide sequence ID" value="NZ_MWIO01000008.1"/>
</dbReference>